<sequence length="142" mass="15732">MTEYRENTLDVDTYLGLRERVGWKKLTRAQAQKAIDNSLYIVTAYIDGEPAGMGRIVGDGAVICYVQDLIVVPNTQHNGVGSTILGMLKEYVAGITADGTEMMFDLMCAKGRETFYTGHGFIARPTEKLGPGMIQYIDKRNM</sequence>
<reference evidence="2 3" key="1">
    <citation type="submission" date="2008-11" db="EMBL/GenBank/DDBJ databases">
        <title>Draft genome sequence of Bacteroides pectinophilus (ATCC 43243).</title>
        <authorList>
            <person name="Sudarsanam P."/>
            <person name="Ley R."/>
            <person name="Guruge J."/>
            <person name="Turnbaugh P.J."/>
            <person name="Mahowald M."/>
            <person name="Liep D."/>
            <person name="Gordon J."/>
        </authorList>
    </citation>
    <scope>NUCLEOTIDE SEQUENCE [LARGE SCALE GENOMIC DNA]</scope>
    <source>
        <strain evidence="2 3">ATCC 43243</strain>
    </source>
</reference>
<dbReference type="Proteomes" id="UP000003136">
    <property type="component" value="Unassembled WGS sequence"/>
</dbReference>
<dbReference type="eggNOG" id="COG0454">
    <property type="taxonomic scope" value="Bacteria"/>
</dbReference>
<dbReference type="Gene3D" id="3.40.630.30">
    <property type="match status" value="1"/>
</dbReference>
<dbReference type="SUPFAM" id="SSF55729">
    <property type="entry name" value="Acyl-CoA N-acyltransferases (Nat)"/>
    <property type="match status" value="1"/>
</dbReference>
<dbReference type="Pfam" id="PF13673">
    <property type="entry name" value="Acetyltransf_10"/>
    <property type="match status" value="1"/>
</dbReference>
<protein>
    <recommendedName>
        <fullName evidence="1">N-acetyltransferase domain-containing protein</fullName>
    </recommendedName>
</protein>
<reference evidence="2 3" key="2">
    <citation type="submission" date="2008-11" db="EMBL/GenBank/DDBJ databases">
        <authorList>
            <person name="Fulton L."/>
            <person name="Clifton S."/>
            <person name="Fulton B."/>
            <person name="Xu J."/>
            <person name="Minx P."/>
            <person name="Pepin K.H."/>
            <person name="Johnson M."/>
            <person name="Bhonagiri V."/>
            <person name="Nash W.E."/>
            <person name="Mardis E.R."/>
            <person name="Wilson R.K."/>
        </authorList>
    </citation>
    <scope>NUCLEOTIDE SEQUENCE [LARGE SCALE GENOMIC DNA]</scope>
    <source>
        <strain evidence="2 3">ATCC 43243</strain>
    </source>
</reference>
<dbReference type="PANTHER" id="PTHR43233">
    <property type="entry name" value="FAMILY N-ACETYLTRANSFERASE, PUTATIVE (AFU_ORTHOLOGUE AFUA_6G03350)-RELATED"/>
    <property type="match status" value="1"/>
</dbReference>
<keyword evidence="3" id="KW-1185">Reference proteome</keyword>
<dbReference type="EMBL" id="ABVQ01000036">
    <property type="protein sequence ID" value="EEC57001.1"/>
    <property type="molecule type" value="Genomic_DNA"/>
</dbReference>
<name>B7ATL7_9FIRM</name>
<evidence type="ECO:0000313" key="3">
    <source>
        <dbReference type="Proteomes" id="UP000003136"/>
    </source>
</evidence>
<organism evidence="2 3">
    <name type="scientific">[Bacteroides] pectinophilus ATCC 43243</name>
    <dbReference type="NCBI Taxonomy" id="483218"/>
    <lineage>
        <taxon>Bacteria</taxon>
        <taxon>Bacillati</taxon>
        <taxon>Bacillota</taxon>
        <taxon>Clostridia</taxon>
        <taxon>Eubacteriales</taxon>
    </lineage>
</organism>
<accession>B7ATL7</accession>
<evidence type="ECO:0000313" key="2">
    <source>
        <dbReference type="EMBL" id="EEC57001.1"/>
    </source>
</evidence>
<dbReference type="PANTHER" id="PTHR43233:SF1">
    <property type="entry name" value="FAMILY N-ACETYLTRANSFERASE, PUTATIVE (AFU_ORTHOLOGUE AFUA_6G03350)-RELATED"/>
    <property type="match status" value="1"/>
</dbReference>
<dbReference type="AlphaFoldDB" id="B7ATL7"/>
<dbReference type="HOGENOM" id="CLU_086503_7_1_9"/>
<gene>
    <name evidence="2" type="ORF">BACPEC_01489</name>
</gene>
<proteinExistence type="predicted"/>
<feature type="domain" description="N-acetyltransferase" evidence="1">
    <location>
        <begin position="2"/>
        <end position="142"/>
    </location>
</feature>
<dbReference type="InterPro" id="IPR016181">
    <property type="entry name" value="Acyl_CoA_acyltransferase"/>
</dbReference>
<dbReference type="InterPro" id="IPR053144">
    <property type="entry name" value="Acetyltransferase_Butenolide"/>
</dbReference>
<dbReference type="STRING" id="483218.BACPEC_01489"/>
<dbReference type="GO" id="GO:0016747">
    <property type="term" value="F:acyltransferase activity, transferring groups other than amino-acyl groups"/>
    <property type="evidence" value="ECO:0007669"/>
    <property type="project" value="InterPro"/>
</dbReference>
<evidence type="ECO:0000259" key="1">
    <source>
        <dbReference type="PROSITE" id="PS51186"/>
    </source>
</evidence>
<dbReference type="PROSITE" id="PS51186">
    <property type="entry name" value="GNAT"/>
    <property type="match status" value="1"/>
</dbReference>
<dbReference type="CDD" id="cd04301">
    <property type="entry name" value="NAT_SF"/>
    <property type="match status" value="1"/>
</dbReference>
<comment type="caution">
    <text evidence="2">The sequence shown here is derived from an EMBL/GenBank/DDBJ whole genome shotgun (WGS) entry which is preliminary data.</text>
</comment>
<dbReference type="InterPro" id="IPR000182">
    <property type="entry name" value="GNAT_dom"/>
</dbReference>